<organism evidence="2">
    <name type="scientific">marine sediment metagenome</name>
    <dbReference type="NCBI Taxonomy" id="412755"/>
    <lineage>
        <taxon>unclassified sequences</taxon>
        <taxon>metagenomes</taxon>
        <taxon>ecological metagenomes</taxon>
    </lineage>
</organism>
<dbReference type="SUPFAM" id="SSF54862">
    <property type="entry name" value="4Fe-4S ferredoxins"/>
    <property type="match status" value="1"/>
</dbReference>
<feature type="domain" description="4Fe-4S ferredoxin-type" evidence="1">
    <location>
        <begin position="43"/>
        <end position="74"/>
    </location>
</feature>
<sequence length="133" mass="14573">MTDRNLHDVCEMVVANNLCVGCGLCAAICPHNNLRIEFNEFGEYIALKQGEECPDSCELCLKVCPFAAEEQDEDTLGNELFANVSGMKHTPETGYYLDSLVGYSTIGGHRENGASGGMATWMLETLLKENMVD</sequence>
<dbReference type="EMBL" id="BARU01031062">
    <property type="protein sequence ID" value="GAH70385.1"/>
    <property type="molecule type" value="Genomic_DNA"/>
</dbReference>
<dbReference type="InterPro" id="IPR017896">
    <property type="entry name" value="4Fe4S_Fe-S-bd"/>
</dbReference>
<gene>
    <name evidence="2" type="ORF">S03H2_49182</name>
</gene>
<dbReference type="InterPro" id="IPR017900">
    <property type="entry name" value="4Fe4S_Fe_S_CS"/>
</dbReference>
<evidence type="ECO:0000313" key="2">
    <source>
        <dbReference type="EMBL" id="GAH70385.1"/>
    </source>
</evidence>
<dbReference type="InterPro" id="IPR007516">
    <property type="entry name" value="Co_F420_Hydgase/DH_bsu_N"/>
</dbReference>
<reference evidence="2" key="1">
    <citation type="journal article" date="2014" name="Front. Microbiol.">
        <title>High frequency of phylogenetically diverse reductive dehalogenase-homologous genes in deep subseafloor sedimentary metagenomes.</title>
        <authorList>
            <person name="Kawai M."/>
            <person name="Futagami T."/>
            <person name="Toyoda A."/>
            <person name="Takaki Y."/>
            <person name="Nishi S."/>
            <person name="Hori S."/>
            <person name="Arai W."/>
            <person name="Tsubouchi T."/>
            <person name="Morono Y."/>
            <person name="Uchiyama I."/>
            <person name="Ito T."/>
            <person name="Fujiyama A."/>
            <person name="Inagaki F."/>
            <person name="Takami H."/>
        </authorList>
    </citation>
    <scope>NUCLEOTIDE SEQUENCE</scope>
    <source>
        <strain evidence="2">Expedition CK06-06</strain>
    </source>
</reference>
<evidence type="ECO:0000259" key="1">
    <source>
        <dbReference type="PROSITE" id="PS51379"/>
    </source>
</evidence>
<proteinExistence type="predicted"/>
<protein>
    <recommendedName>
        <fullName evidence="1">4Fe-4S ferredoxin-type domain-containing protein</fullName>
    </recommendedName>
</protein>
<feature type="non-terminal residue" evidence="2">
    <location>
        <position position="133"/>
    </location>
</feature>
<dbReference type="Pfam" id="PF12838">
    <property type="entry name" value="Fer4_7"/>
    <property type="match status" value="1"/>
</dbReference>
<name>X1IMA8_9ZZZZ</name>
<comment type="caution">
    <text evidence="2">The sequence shown here is derived from an EMBL/GenBank/DDBJ whole genome shotgun (WGS) entry which is preliminary data.</text>
</comment>
<dbReference type="PROSITE" id="PS00198">
    <property type="entry name" value="4FE4S_FER_1"/>
    <property type="match status" value="1"/>
</dbReference>
<dbReference type="Gene3D" id="3.30.70.20">
    <property type="match status" value="1"/>
</dbReference>
<dbReference type="AlphaFoldDB" id="X1IMA8"/>
<feature type="domain" description="4Fe-4S ferredoxin-type" evidence="1">
    <location>
        <begin position="10"/>
        <end position="39"/>
    </location>
</feature>
<dbReference type="PROSITE" id="PS51379">
    <property type="entry name" value="4FE4S_FER_2"/>
    <property type="match status" value="2"/>
</dbReference>
<accession>X1IMA8</accession>
<dbReference type="Pfam" id="PF04422">
    <property type="entry name" value="FrhB_FdhB_N"/>
    <property type="match status" value="1"/>
</dbReference>